<evidence type="ECO:0000256" key="2">
    <source>
        <dbReference type="ARBA" id="ARBA00007357"/>
    </source>
</evidence>
<gene>
    <name evidence="10" type="primary">pepO</name>
    <name evidence="10" type="ORF">NCTC10118_00648</name>
</gene>
<dbReference type="SUPFAM" id="SSF55486">
    <property type="entry name" value="Metalloproteases ('zincins'), catalytic domain"/>
    <property type="match status" value="1"/>
</dbReference>
<dbReference type="EC" id="3.4.24.-" evidence="10"/>
<keyword evidence="7" id="KW-0482">Metalloprotease</keyword>
<dbReference type="Pfam" id="PF01431">
    <property type="entry name" value="Peptidase_M13"/>
    <property type="match status" value="1"/>
</dbReference>
<evidence type="ECO:0000256" key="6">
    <source>
        <dbReference type="ARBA" id="ARBA00022833"/>
    </source>
</evidence>
<proteinExistence type="inferred from homology"/>
<dbReference type="InterPro" id="IPR042089">
    <property type="entry name" value="Peptidase_M13_dom_2"/>
</dbReference>
<dbReference type="AlphaFoldDB" id="A0A449AF16"/>
<keyword evidence="4" id="KW-0479">Metal-binding</keyword>
<dbReference type="Proteomes" id="UP000289952">
    <property type="component" value="Chromosome"/>
</dbReference>
<dbReference type="RefSeq" id="WP_129621812.1">
    <property type="nucleotide sequence ID" value="NZ_LR214972.1"/>
</dbReference>
<dbReference type="Pfam" id="PF05649">
    <property type="entry name" value="Peptidase_M13_N"/>
    <property type="match status" value="1"/>
</dbReference>
<keyword evidence="3" id="KW-0645">Protease</keyword>
<dbReference type="InterPro" id="IPR018497">
    <property type="entry name" value="Peptidase_M13_C"/>
</dbReference>
<dbReference type="PANTHER" id="PTHR11733">
    <property type="entry name" value="ZINC METALLOPROTEASE FAMILY M13 NEPRILYSIN-RELATED"/>
    <property type="match status" value="1"/>
</dbReference>
<protein>
    <submittedName>
        <fullName evidence="10">Neutral endopeptidase</fullName>
        <ecNumber evidence="10">3.4.24.-</ecNumber>
    </submittedName>
</protein>
<dbReference type="GO" id="GO:0004222">
    <property type="term" value="F:metalloendopeptidase activity"/>
    <property type="evidence" value="ECO:0007669"/>
    <property type="project" value="InterPro"/>
</dbReference>
<evidence type="ECO:0000256" key="4">
    <source>
        <dbReference type="ARBA" id="ARBA00022723"/>
    </source>
</evidence>
<dbReference type="OrthoDB" id="9775677at2"/>
<comment type="similarity">
    <text evidence="2">Belongs to the peptidase M13 family.</text>
</comment>
<sequence>MKPNLKDNYFKHINHDWLQTTKIPADRSSIGSFVEMDIKLEKLLKDQITSWSKDPKTLPNDPMIHEYTKFYNMVLDINKRNQLSWDPIRKYLNKLERLNSFEELFNQDRDFWLTYSNHPFDIDLFEDFIDNTKHILWLSNPSRTILPSKETYDNFLEAQKLIEVWKDMVFKLLTSYGKSSLDALDLINKAVEFDLYYKDFLLSSVEQANFVALYNLQERNSISKFSKKYDLLKIIDLVLGQKIASASVINQKFFENFDLIYSKERFESYKAHMFIFNLLSQTNNLSEEIRLTANEFKKALYSIEKARSLEDFAYDKTNGFFGMSLGMYYARTYFGKKAKKDVENMVQSMINVYKRRLQANTWLSKETIAKAIAKLDHIQVMIGYPEIIRPYYKQFKVTTYQEGSNLFENTQKFSKLMVEYKLSLYLKEEDKRYWTMSPATINAYYSPLQNKIVFPAAILAWPFYSIDRNSSANYGGIGAVIAHEISHGFDNNGSQFDEKGSLNNWWTEEDLAQFKEKTKAAIELFDQRETDYGKVNGKLTVSENIADLGGFSCALESAKSEPDFSLEEFFISWATIWRSIYKEGAAKRQLETDVHSPTEIRANVILANSDDFAQHYDIKPGDKMYIEPSKRVKIW</sequence>
<dbReference type="InterPro" id="IPR000718">
    <property type="entry name" value="Peptidase_M13"/>
</dbReference>
<evidence type="ECO:0000256" key="7">
    <source>
        <dbReference type="ARBA" id="ARBA00023049"/>
    </source>
</evidence>
<reference evidence="10 11" key="1">
    <citation type="submission" date="2019-01" db="EMBL/GenBank/DDBJ databases">
        <authorList>
            <consortium name="Pathogen Informatics"/>
        </authorList>
    </citation>
    <scope>NUCLEOTIDE SEQUENCE [LARGE SCALE GENOMIC DNA]</scope>
    <source>
        <strain evidence="10 11">NCTC10118</strain>
    </source>
</reference>
<dbReference type="GO" id="GO:0016485">
    <property type="term" value="P:protein processing"/>
    <property type="evidence" value="ECO:0007669"/>
    <property type="project" value="TreeGrafter"/>
</dbReference>
<accession>A0A449AF16</accession>
<keyword evidence="11" id="KW-1185">Reference proteome</keyword>
<feature type="domain" description="Peptidase M13 N-terminal" evidence="9">
    <location>
        <begin position="6"/>
        <end position="385"/>
    </location>
</feature>
<dbReference type="GO" id="GO:0046872">
    <property type="term" value="F:metal ion binding"/>
    <property type="evidence" value="ECO:0007669"/>
    <property type="project" value="UniProtKB-KW"/>
</dbReference>
<dbReference type="CDD" id="cd08662">
    <property type="entry name" value="M13"/>
    <property type="match status" value="1"/>
</dbReference>
<dbReference type="PRINTS" id="PR00786">
    <property type="entry name" value="NEPRILYSIN"/>
</dbReference>
<dbReference type="PROSITE" id="PS51885">
    <property type="entry name" value="NEPRILYSIN"/>
    <property type="match status" value="1"/>
</dbReference>
<evidence type="ECO:0000259" key="9">
    <source>
        <dbReference type="Pfam" id="PF05649"/>
    </source>
</evidence>
<evidence type="ECO:0000256" key="3">
    <source>
        <dbReference type="ARBA" id="ARBA00022670"/>
    </source>
</evidence>
<keyword evidence="6" id="KW-0862">Zinc</keyword>
<evidence type="ECO:0000259" key="8">
    <source>
        <dbReference type="Pfam" id="PF01431"/>
    </source>
</evidence>
<organism evidence="10 11">
    <name type="scientific">Mycoplasmopsis bovirhinis</name>
    <dbReference type="NCBI Taxonomy" id="29553"/>
    <lineage>
        <taxon>Bacteria</taxon>
        <taxon>Bacillati</taxon>
        <taxon>Mycoplasmatota</taxon>
        <taxon>Mycoplasmoidales</taxon>
        <taxon>Metamycoplasmataceae</taxon>
        <taxon>Mycoplasmopsis</taxon>
    </lineage>
</organism>
<evidence type="ECO:0000256" key="1">
    <source>
        <dbReference type="ARBA" id="ARBA00001947"/>
    </source>
</evidence>
<dbReference type="InterPro" id="IPR024079">
    <property type="entry name" value="MetalloPept_cat_dom_sf"/>
</dbReference>
<dbReference type="GO" id="GO:0005886">
    <property type="term" value="C:plasma membrane"/>
    <property type="evidence" value="ECO:0007669"/>
    <property type="project" value="TreeGrafter"/>
</dbReference>
<evidence type="ECO:0000313" key="10">
    <source>
        <dbReference type="EMBL" id="VEU63600.1"/>
    </source>
</evidence>
<dbReference type="Gene3D" id="1.10.1380.10">
    <property type="entry name" value="Neutral endopeptidase , domain2"/>
    <property type="match status" value="1"/>
</dbReference>
<dbReference type="PANTHER" id="PTHR11733:SF167">
    <property type="entry name" value="FI17812P1-RELATED"/>
    <property type="match status" value="1"/>
</dbReference>
<evidence type="ECO:0000313" key="11">
    <source>
        <dbReference type="Proteomes" id="UP000289952"/>
    </source>
</evidence>
<dbReference type="InterPro" id="IPR008753">
    <property type="entry name" value="Peptidase_M13_N"/>
</dbReference>
<evidence type="ECO:0000256" key="5">
    <source>
        <dbReference type="ARBA" id="ARBA00022801"/>
    </source>
</evidence>
<dbReference type="Gene3D" id="3.40.390.10">
    <property type="entry name" value="Collagenase (Catalytic Domain)"/>
    <property type="match status" value="1"/>
</dbReference>
<name>A0A449AF16_9BACT</name>
<comment type="cofactor">
    <cofactor evidence="1">
        <name>Zn(2+)</name>
        <dbReference type="ChEBI" id="CHEBI:29105"/>
    </cofactor>
</comment>
<feature type="domain" description="Peptidase M13 C-terminal" evidence="8">
    <location>
        <begin position="442"/>
        <end position="632"/>
    </location>
</feature>
<keyword evidence="5 10" id="KW-0378">Hydrolase</keyword>
<dbReference type="EMBL" id="LR214972">
    <property type="protein sequence ID" value="VEU63600.1"/>
    <property type="molecule type" value="Genomic_DNA"/>
</dbReference>